<reference evidence="5" key="3">
    <citation type="submission" date="2015-02" db="EMBL/GenBank/DDBJ databases">
        <title>Evolutionary Origins and Diversification of the Mycorrhizal Mutualists.</title>
        <authorList>
            <consortium name="DOE Joint Genome Institute"/>
            <consortium name="Mycorrhizal Genomics Consortium"/>
            <person name="Kohler A."/>
            <person name="Kuo A."/>
            <person name="Nagy L.G."/>
            <person name="Floudas D."/>
            <person name="Copeland A."/>
            <person name="Barry K.W."/>
            <person name="Cichocki N."/>
            <person name="Veneault-Fourrey C."/>
            <person name="LaButti K."/>
            <person name="Lindquist E.A."/>
            <person name="Lipzen A."/>
            <person name="Lundell T."/>
            <person name="Morin E."/>
            <person name="Murat C."/>
            <person name="Riley R."/>
            <person name="Ohm R."/>
            <person name="Sun H."/>
            <person name="Tunlid A."/>
            <person name="Henrissat B."/>
            <person name="Grigoriev I.V."/>
            <person name="Hibbett D.S."/>
            <person name="Martin F."/>
        </authorList>
    </citation>
    <scope>NUCLEOTIDE SEQUENCE</scope>
    <source>
        <strain evidence="5 6">MAFF 305830</strain>
    </source>
</reference>
<dbReference type="AlphaFoldDB" id="A0A0C3AS27"/>
<dbReference type="Pfam" id="PF01793">
    <property type="entry name" value="Glyco_transf_15"/>
    <property type="match status" value="1"/>
</dbReference>
<dbReference type="OrthoDB" id="439943at2759"/>
<dbReference type="GO" id="GO:0016020">
    <property type="term" value="C:membrane"/>
    <property type="evidence" value="ECO:0007669"/>
    <property type="project" value="InterPro"/>
</dbReference>
<evidence type="ECO:0000256" key="3">
    <source>
        <dbReference type="SAM" id="Phobius"/>
    </source>
</evidence>
<dbReference type="PANTHER" id="PTHR31121:SF6">
    <property type="entry name" value="ALPHA-1,2 MANNOSYLTRANSFERASE KTR1"/>
    <property type="match status" value="1"/>
</dbReference>
<protein>
    <submittedName>
        <fullName evidence="5">Glycosyltransferase family 15 protein</fullName>
    </submittedName>
</protein>
<keyword evidence="3" id="KW-0812">Transmembrane</keyword>
<dbReference type="Proteomes" id="UP000054097">
    <property type="component" value="Unassembled WGS sequence"/>
</dbReference>
<dbReference type="PANTHER" id="PTHR31121">
    <property type="entry name" value="ALPHA-1,2 MANNOSYLTRANSFERASE KTR1"/>
    <property type="match status" value="1"/>
</dbReference>
<dbReference type="GO" id="GO:0000026">
    <property type="term" value="F:alpha-1,2-mannosyltransferase activity"/>
    <property type="evidence" value="ECO:0007669"/>
    <property type="project" value="TreeGrafter"/>
</dbReference>
<dbReference type="HOGENOM" id="CLU_024327_4_4_1"/>
<keyword evidence="2 5" id="KW-0808">Transferase</keyword>
<feature type="transmembrane region" description="Helical" evidence="3">
    <location>
        <begin position="16"/>
        <end position="35"/>
    </location>
</feature>
<name>A0A0C3AS27_SERVB</name>
<dbReference type="GO" id="GO:0000032">
    <property type="term" value="P:cell wall mannoprotein biosynthetic process"/>
    <property type="evidence" value="ECO:0007669"/>
    <property type="project" value="TreeGrafter"/>
</dbReference>
<keyword evidence="6" id="KW-1185">Reference proteome</keyword>
<dbReference type="InterPro" id="IPR029044">
    <property type="entry name" value="Nucleotide-diphossugar_trans"/>
</dbReference>
<reference evidence="5 6" key="1">
    <citation type="submission" date="2014-04" db="EMBL/GenBank/DDBJ databases">
        <authorList>
            <consortium name="DOE Joint Genome Institute"/>
            <person name="Kuo A."/>
            <person name="Zuccaro A."/>
            <person name="Kohler A."/>
            <person name="Nagy L.G."/>
            <person name="Floudas D."/>
            <person name="Copeland A."/>
            <person name="Barry K.W."/>
            <person name="Cichocki N."/>
            <person name="Veneault-Fourrey C."/>
            <person name="LaButti K."/>
            <person name="Lindquist E.A."/>
            <person name="Lipzen A."/>
            <person name="Lundell T."/>
            <person name="Morin E."/>
            <person name="Murat C."/>
            <person name="Sun H."/>
            <person name="Tunlid A."/>
            <person name="Henrissat B."/>
            <person name="Grigoriev I.V."/>
            <person name="Hibbett D.S."/>
            <person name="Martin F."/>
            <person name="Nordberg H.P."/>
            <person name="Cantor M.N."/>
            <person name="Hua S.X."/>
        </authorList>
    </citation>
    <scope>NUCLEOTIDE SEQUENCE [LARGE SCALE GENOMIC DNA]</scope>
    <source>
        <strain evidence="5 6">MAFF 305830</strain>
    </source>
</reference>
<dbReference type="EMBL" id="KN824299">
    <property type="protein sequence ID" value="KIM27380.1"/>
    <property type="molecule type" value="Genomic_DNA"/>
</dbReference>
<comment type="similarity">
    <text evidence="1">Belongs to the glycosyltransferase 15 family.</text>
</comment>
<keyword evidence="3" id="KW-0472">Membrane</keyword>
<evidence type="ECO:0000256" key="1">
    <source>
        <dbReference type="ARBA" id="ARBA00007677"/>
    </source>
</evidence>
<dbReference type="STRING" id="933852.A0A0C3AS27"/>
<evidence type="ECO:0000313" key="6">
    <source>
        <dbReference type="Proteomes" id="UP000054097"/>
    </source>
</evidence>
<dbReference type="EMBL" id="KN824397">
    <property type="protein sequence ID" value="KIM21001.1"/>
    <property type="molecule type" value="Genomic_DNA"/>
</dbReference>
<dbReference type="FunFam" id="3.90.550.10:FF:000051">
    <property type="entry name" value="Alpha-1,2-mannosyltransferase (Ktr4)"/>
    <property type="match status" value="1"/>
</dbReference>
<sequence>MGFGFKYHVPGTHLPARYYLLVIALLVAFHVLLSATHEAYGRATSISQITPAWVTRNTPWSVSELSSNPFAWKNLIGDDYPSEGHLPQVGDANATFVILARNYELKDLIKTLKQMEDRFNHKYHYPYVFLNDVPFTREFKEWTSNIVSSKVHYGVIPHDHWHQPPDIDEAKATANRNKMVKDNVIYGGSVSYRNMCRFNSGFFYRHEILQQYRYYWRIEPGVDFFCDVDEDPFVYLRDNNKVYGFTISLYEFEQTVPTLWKTTKEFIKEHPQYVSEENAMGFLSDDGGDSYNMCHFWSNFEIADMDFWRSEAYMKYFEYLESKGGFYYERWGDAPVHSLGVSLFARKDQIHFFHDIGYRHNPFQHCPQGDVHRKGKCWCSPADTINAAAGRINANGQLTSYSCTERFTKLVH</sequence>
<evidence type="ECO:0000256" key="2">
    <source>
        <dbReference type="ARBA" id="ARBA00022679"/>
    </source>
</evidence>
<reference evidence="6" key="2">
    <citation type="submission" date="2015-01" db="EMBL/GenBank/DDBJ databases">
        <title>Evolutionary Origins and Diversification of the Mycorrhizal Mutualists.</title>
        <authorList>
            <consortium name="DOE Joint Genome Institute"/>
            <consortium name="Mycorrhizal Genomics Consortium"/>
            <person name="Kohler A."/>
            <person name="Kuo A."/>
            <person name="Nagy L.G."/>
            <person name="Floudas D."/>
            <person name="Copeland A."/>
            <person name="Barry K.W."/>
            <person name="Cichocki N."/>
            <person name="Veneault-Fourrey C."/>
            <person name="LaButti K."/>
            <person name="Lindquist E.A."/>
            <person name="Lipzen A."/>
            <person name="Lundell T."/>
            <person name="Morin E."/>
            <person name="Murat C."/>
            <person name="Riley R."/>
            <person name="Ohm R."/>
            <person name="Sun H."/>
            <person name="Tunlid A."/>
            <person name="Henrissat B."/>
            <person name="Grigoriev I.V."/>
            <person name="Hibbett D.S."/>
            <person name="Martin F."/>
        </authorList>
    </citation>
    <scope>NUCLEOTIDE SEQUENCE [LARGE SCALE GENOMIC DNA]</scope>
    <source>
        <strain evidence="4 6">MAFF 305830</strain>
    </source>
</reference>
<keyword evidence="3" id="KW-1133">Transmembrane helix</keyword>
<dbReference type="InterPro" id="IPR002685">
    <property type="entry name" value="Glyco_trans_15"/>
</dbReference>
<dbReference type="SUPFAM" id="SSF53448">
    <property type="entry name" value="Nucleotide-diphospho-sugar transferases"/>
    <property type="match status" value="1"/>
</dbReference>
<evidence type="ECO:0000313" key="5">
    <source>
        <dbReference type="EMBL" id="KIM27380.1"/>
    </source>
</evidence>
<gene>
    <name evidence="5" type="ORF">M408DRAFT_330084</name>
    <name evidence="4" type="ORF">M408DRAFT_333713</name>
</gene>
<evidence type="ECO:0000313" key="4">
    <source>
        <dbReference type="EMBL" id="KIM21001.1"/>
    </source>
</evidence>
<dbReference type="Gene3D" id="3.90.550.10">
    <property type="entry name" value="Spore Coat Polysaccharide Biosynthesis Protein SpsA, Chain A"/>
    <property type="match status" value="1"/>
</dbReference>
<dbReference type="GO" id="GO:0006487">
    <property type="term" value="P:protein N-linked glycosylation"/>
    <property type="evidence" value="ECO:0007669"/>
    <property type="project" value="TreeGrafter"/>
</dbReference>
<dbReference type="GO" id="GO:0005794">
    <property type="term" value="C:Golgi apparatus"/>
    <property type="evidence" value="ECO:0007669"/>
    <property type="project" value="TreeGrafter"/>
</dbReference>
<accession>A0A0C3AS27</accession>
<proteinExistence type="inferred from homology"/>
<organism evidence="5 6">
    <name type="scientific">Serendipita vermifera MAFF 305830</name>
    <dbReference type="NCBI Taxonomy" id="933852"/>
    <lineage>
        <taxon>Eukaryota</taxon>
        <taxon>Fungi</taxon>
        <taxon>Dikarya</taxon>
        <taxon>Basidiomycota</taxon>
        <taxon>Agaricomycotina</taxon>
        <taxon>Agaricomycetes</taxon>
        <taxon>Sebacinales</taxon>
        <taxon>Serendipitaceae</taxon>
        <taxon>Serendipita</taxon>
    </lineage>
</organism>